<dbReference type="Gene3D" id="3.30.40.10">
    <property type="entry name" value="Zinc/RING finger domain, C3HC4 (zinc finger)"/>
    <property type="match status" value="1"/>
</dbReference>
<evidence type="ECO:0000256" key="5">
    <source>
        <dbReference type="ARBA" id="ARBA00022679"/>
    </source>
</evidence>
<dbReference type="SUPFAM" id="SSF57850">
    <property type="entry name" value="RING/U-box"/>
    <property type="match status" value="1"/>
</dbReference>
<dbReference type="AlphaFoldDB" id="A0AAV4X1U2"/>
<evidence type="ECO:0000256" key="3">
    <source>
        <dbReference type="ARBA" id="ARBA00008212"/>
    </source>
</evidence>
<evidence type="ECO:0000256" key="2">
    <source>
        <dbReference type="ARBA" id="ARBA00004718"/>
    </source>
</evidence>
<dbReference type="GO" id="GO:0005634">
    <property type="term" value="C:nucleus"/>
    <property type="evidence" value="ECO:0007669"/>
    <property type="project" value="UniProtKB-SubCell"/>
</dbReference>
<keyword evidence="8" id="KW-0833">Ubl conjugation pathway</keyword>
<evidence type="ECO:0000256" key="11">
    <source>
        <dbReference type="ARBA" id="ARBA00031731"/>
    </source>
</evidence>
<keyword evidence="5" id="KW-0808">Transferase</keyword>
<comment type="pathway">
    <text evidence="2">Protein modification; protein sumoylation.</text>
</comment>
<keyword evidence="9" id="KW-0862">Zinc</keyword>
<organism evidence="16 17">
    <name type="scientific">Caerostris extrusa</name>
    <name type="common">Bark spider</name>
    <name type="synonym">Caerostris bankana</name>
    <dbReference type="NCBI Taxonomy" id="172846"/>
    <lineage>
        <taxon>Eukaryota</taxon>
        <taxon>Metazoa</taxon>
        <taxon>Ecdysozoa</taxon>
        <taxon>Arthropoda</taxon>
        <taxon>Chelicerata</taxon>
        <taxon>Arachnida</taxon>
        <taxon>Araneae</taxon>
        <taxon>Araneomorphae</taxon>
        <taxon>Entelegynae</taxon>
        <taxon>Araneoidea</taxon>
        <taxon>Araneidae</taxon>
        <taxon>Caerostris</taxon>
    </lineage>
</organism>
<gene>
    <name evidence="16" type="ORF">CEXT_62421</name>
</gene>
<feature type="domain" description="U-box" evidence="15">
    <location>
        <begin position="138"/>
        <end position="213"/>
    </location>
</feature>
<comment type="similarity">
    <text evidence="3">Belongs to the NSE2 family.</text>
</comment>
<evidence type="ECO:0000256" key="7">
    <source>
        <dbReference type="ARBA" id="ARBA00022771"/>
    </source>
</evidence>
<dbReference type="GO" id="GO:0004842">
    <property type="term" value="F:ubiquitin-protein transferase activity"/>
    <property type="evidence" value="ECO:0007669"/>
    <property type="project" value="InterPro"/>
</dbReference>
<comment type="subcellular location">
    <subcellularLocation>
        <location evidence="1">Nucleus</location>
    </subcellularLocation>
</comment>
<dbReference type="GO" id="GO:0016925">
    <property type="term" value="P:protein sumoylation"/>
    <property type="evidence" value="ECO:0007669"/>
    <property type="project" value="TreeGrafter"/>
</dbReference>
<dbReference type="Pfam" id="PF11789">
    <property type="entry name" value="zf-Nse"/>
    <property type="match status" value="1"/>
</dbReference>
<dbReference type="GO" id="GO:0000724">
    <property type="term" value="P:double-strand break repair via homologous recombination"/>
    <property type="evidence" value="ECO:0007669"/>
    <property type="project" value="InterPro"/>
</dbReference>
<sequence>MSGNHEMSLMYEEEELLTVKTLVLESFSHCEKMQTDIIEYSSDIKNDFIDLKKITTNLAEMAKSRSALIDTLEVIESKIDLDGTDEKKIPEIFDDVYNSILEEKGTNKSAEKIINAIDAYFDNETVASRDNDELQVTSTQESFKDPITKLPIKDPVLSNICNHSFERKTILEYLKKHHKCPYSGCGSSLTGDDLIEDLALKRKLLSLKVNIIT</sequence>
<dbReference type="PROSITE" id="PS51698">
    <property type="entry name" value="U_BOX"/>
    <property type="match status" value="1"/>
</dbReference>
<evidence type="ECO:0000256" key="9">
    <source>
        <dbReference type="ARBA" id="ARBA00022833"/>
    </source>
</evidence>
<evidence type="ECO:0000256" key="8">
    <source>
        <dbReference type="ARBA" id="ARBA00022786"/>
    </source>
</evidence>
<dbReference type="GO" id="GO:0061665">
    <property type="term" value="F:SUMO ligase activity"/>
    <property type="evidence" value="ECO:0007669"/>
    <property type="project" value="TreeGrafter"/>
</dbReference>
<evidence type="ECO:0000256" key="10">
    <source>
        <dbReference type="ARBA" id="ARBA00023242"/>
    </source>
</evidence>
<evidence type="ECO:0000256" key="4">
    <source>
        <dbReference type="ARBA" id="ARBA00020923"/>
    </source>
</evidence>
<dbReference type="CDD" id="cd16651">
    <property type="entry name" value="SPL-RING_NSE2"/>
    <property type="match status" value="1"/>
</dbReference>
<evidence type="ECO:0000256" key="6">
    <source>
        <dbReference type="ARBA" id="ARBA00022723"/>
    </source>
</evidence>
<evidence type="ECO:0000313" key="17">
    <source>
        <dbReference type="Proteomes" id="UP001054945"/>
    </source>
</evidence>
<dbReference type="Proteomes" id="UP001054945">
    <property type="component" value="Unassembled WGS sequence"/>
</dbReference>
<accession>A0AAV4X1U2</accession>
<protein>
    <recommendedName>
        <fullName evidence="4">E3 SUMO-protein ligase NSE2</fullName>
    </recommendedName>
    <alternativeName>
        <fullName evidence="11">E3 SUMO-protein transferase NSE2</fullName>
    </alternativeName>
    <alternativeName>
        <fullName evidence="12">Non-structural maintenance of chromosomes element 2 homolog</fullName>
    </alternativeName>
</protein>
<evidence type="ECO:0000256" key="1">
    <source>
        <dbReference type="ARBA" id="ARBA00004123"/>
    </source>
</evidence>
<dbReference type="GO" id="GO:0030915">
    <property type="term" value="C:Smc5-Smc6 complex"/>
    <property type="evidence" value="ECO:0007669"/>
    <property type="project" value="InterPro"/>
</dbReference>
<dbReference type="InterPro" id="IPR003613">
    <property type="entry name" value="Ubox_domain"/>
</dbReference>
<feature type="domain" description="SP-RING-type" evidence="14">
    <location>
        <begin position="130"/>
        <end position="209"/>
    </location>
</feature>
<reference evidence="16 17" key="1">
    <citation type="submission" date="2021-06" db="EMBL/GenBank/DDBJ databases">
        <title>Caerostris extrusa draft genome.</title>
        <authorList>
            <person name="Kono N."/>
            <person name="Arakawa K."/>
        </authorList>
    </citation>
    <scope>NUCLEOTIDE SEQUENCE [LARGE SCALE GENOMIC DNA]</scope>
</reference>
<dbReference type="GO" id="GO:0016567">
    <property type="term" value="P:protein ubiquitination"/>
    <property type="evidence" value="ECO:0007669"/>
    <property type="project" value="InterPro"/>
</dbReference>
<dbReference type="GO" id="GO:0008270">
    <property type="term" value="F:zinc ion binding"/>
    <property type="evidence" value="ECO:0007669"/>
    <property type="project" value="UniProtKB-KW"/>
</dbReference>
<evidence type="ECO:0000259" key="14">
    <source>
        <dbReference type="PROSITE" id="PS51044"/>
    </source>
</evidence>
<comment type="caution">
    <text evidence="16">The sequence shown here is derived from an EMBL/GenBank/DDBJ whole genome shotgun (WGS) entry which is preliminary data.</text>
</comment>
<keyword evidence="17" id="KW-1185">Reference proteome</keyword>
<keyword evidence="10" id="KW-0539">Nucleus</keyword>
<dbReference type="InterPro" id="IPR026846">
    <property type="entry name" value="Nse2(Mms21)"/>
</dbReference>
<evidence type="ECO:0000313" key="16">
    <source>
        <dbReference type="EMBL" id="GIY87784.1"/>
    </source>
</evidence>
<dbReference type="SMART" id="SM00504">
    <property type="entry name" value="Ubox"/>
    <property type="match status" value="1"/>
</dbReference>
<keyword evidence="6" id="KW-0479">Metal-binding</keyword>
<evidence type="ECO:0000259" key="15">
    <source>
        <dbReference type="PROSITE" id="PS51698"/>
    </source>
</evidence>
<name>A0AAV4X1U2_CAEEX</name>
<dbReference type="InterPro" id="IPR013083">
    <property type="entry name" value="Znf_RING/FYVE/PHD"/>
</dbReference>
<keyword evidence="7 13" id="KW-0863">Zinc-finger</keyword>
<dbReference type="PANTHER" id="PTHR21330">
    <property type="entry name" value="E3 SUMO-PROTEIN LIGASE NSE2"/>
    <property type="match status" value="1"/>
</dbReference>
<proteinExistence type="inferred from homology"/>
<dbReference type="InterPro" id="IPR004181">
    <property type="entry name" value="Znf_MIZ"/>
</dbReference>
<evidence type="ECO:0000256" key="12">
    <source>
        <dbReference type="ARBA" id="ARBA00032533"/>
    </source>
</evidence>
<dbReference type="EMBL" id="BPLR01016975">
    <property type="protein sequence ID" value="GIY87784.1"/>
    <property type="molecule type" value="Genomic_DNA"/>
</dbReference>
<evidence type="ECO:0000256" key="13">
    <source>
        <dbReference type="PROSITE-ProRule" id="PRU00452"/>
    </source>
</evidence>
<dbReference type="PANTHER" id="PTHR21330:SF1">
    <property type="entry name" value="E3 SUMO-PROTEIN LIGASE NSE2"/>
    <property type="match status" value="1"/>
</dbReference>
<dbReference type="PROSITE" id="PS51044">
    <property type="entry name" value="ZF_SP_RING"/>
    <property type="match status" value="1"/>
</dbReference>